<dbReference type="InterPro" id="IPR001451">
    <property type="entry name" value="Hexapep"/>
</dbReference>
<evidence type="ECO:0000313" key="3">
    <source>
        <dbReference type="Proteomes" id="UP000183063"/>
    </source>
</evidence>
<dbReference type="PANTHER" id="PTHR23416:SF78">
    <property type="entry name" value="LIPOPOLYSACCHARIDE BIOSYNTHESIS O-ACETYL TRANSFERASE WBBJ-RELATED"/>
    <property type="match status" value="1"/>
</dbReference>
<dbReference type="Pfam" id="PF00132">
    <property type="entry name" value="Hexapep"/>
    <property type="match status" value="1"/>
</dbReference>
<keyword evidence="4" id="KW-1185">Reference proteome</keyword>
<dbReference type="Gene3D" id="2.160.10.10">
    <property type="entry name" value="Hexapeptide repeat proteins"/>
    <property type="match status" value="1"/>
</dbReference>
<accession>A0A1H8NWM9</accession>
<gene>
    <name evidence="1" type="ORF">RTCCBAU85039_3592</name>
    <name evidence="2" type="ORF">SAMN05216228_1015117</name>
</gene>
<reference evidence="2 4" key="2">
    <citation type="submission" date="2016-10" db="EMBL/GenBank/DDBJ databases">
        <authorList>
            <person name="Varghese N."/>
            <person name="Submissions S."/>
        </authorList>
    </citation>
    <scope>NUCLEOTIDE SEQUENCE [LARGE SCALE GENOMIC DNA]</scope>
    <source>
        <strain evidence="2 4">CGMCC 1.7071</strain>
    </source>
</reference>
<keyword evidence="1" id="KW-0808">Transferase</keyword>
<dbReference type="InterPro" id="IPR051159">
    <property type="entry name" value="Hexapeptide_acetyltransf"/>
</dbReference>
<dbReference type="Proteomes" id="UP000183063">
    <property type="component" value="Unassembled WGS sequence"/>
</dbReference>
<dbReference type="CDD" id="cd04647">
    <property type="entry name" value="LbH_MAT_like"/>
    <property type="match status" value="1"/>
</dbReference>
<reference evidence="3" key="3">
    <citation type="submission" date="2016-10" db="EMBL/GenBank/DDBJ databases">
        <authorList>
            <person name="Wibberg D."/>
        </authorList>
    </citation>
    <scope>NUCLEOTIDE SEQUENCE [LARGE SCALE GENOMIC DNA]</scope>
</reference>
<evidence type="ECO:0000313" key="4">
    <source>
        <dbReference type="Proteomes" id="UP000198939"/>
    </source>
</evidence>
<dbReference type="EMBL" id="FNXB01000018">
    <property type="protein sequence ID" value="SEH99858.1"/>
    <property type="molecule type" value="Genomic_DNA"/>
</dbReference>
<reference evidence="1" key="1">
    <citation type="submission" date="2016-10" db="EMBL/GenBank/DDBJ databases">
        <authorList>
            <person name="de Groot N.N."/>
        </authorList>
    </citation>
    <scope>NUCLEOTIDE SEQUENCE [LARGE SCALE GENOMIC DNA]</scope>
    <source>
        <strain evidence="1">CCBAU85039</strain>
    </source>
</reference>
<dbReference type="EMBL" id="FOCV01000015">
    <property type="protein sequence ID" value="SEO34059.1"/>
    <property type="molecule type" value="Genomic_DNA"/>
</dbReference>
<dbReference type="SUPFAM" id="SSF51161">
    <property type="entry name" value="Trimeric LpxA-like enzymes"/>
    <property type="match status" value="1"/>
</dbReference>
<dbReference type="InterPro" id="IPR011004">
    <property type="entry name" value="Trimer_LpxA-like_sf"/>
</dbReference>
<evidence type="ECO:0000313" key="1">
    <source>
        <dbReference type="EMBL" id="SEH99858.1"/>
    </source>
</evidence>
<dbReference type="PANTHER" id="PTHR23416">
    <property type="entry name" value="SIALIC ACID SYNTHASE-RELATED"/>
    <property type="match status" value="1"/>
</dbReference>
<sequence>MNLGALVKFFSFFSGGSLTIGAKPKMLYWPRFRWRKGTIAIGDRVSMRYGVVIDAQSGRVEIGNNVSLNDFAVLLGHGGIRIGNGVRIAAQTAIVSFEHGFDDPAAPIKDQPLRKAQIVIEDDVWIGAGAKILAGAHISRGCVIGANSVIKGKTVPGGIYVGAPARLVRLRGRSIPPRA</sequence>
<name>A0A1H8NWM9_9HYPH</name>
<dbReference type="Proteomes" id="UP000198939">
    <property type="component" value="Unassembled WGS sequence"/>
</dbReference>
<dbReference type="EC" id="2.3.1.-" evidence="1"/>
<dbReference type="AlphaFoldDB" id="A0A1H8NWM9"/>
<organism evidence="1 3">
    <name type="scientific">Rhizobium tibeticum</name>
    <dbReference type="NCBI Taxonomy" id="501024"/>
    <lineage>
        <taxon>Bacteria</taxon>
        <taxon>Pseudomonadati</taxon>
        <taxon>Pseudomonadota</taxon>
        <taxon>Alphaproteobacteria</taxon>
        <taxon>Hyphomicrobiales</taxon>
        <taxon>Rhizobiaceae</taxon>
        <taxon>Rhizobium/Agrobacterium group</taxon>
        <taxon>Rhizobium</taxon>
    </lineage>
</organism>
<dbReference type="STRING" id="501024.RTCCBAU85039_3592"/>
<dbReference type="GO" id="GO:0016746">
    <property type="term" value="F:acyltransferase activity"/>
    <property type="evidence" value="ECO:0007669"/>
    <property type="project" value="UniProtKB-KW"/>
</dbReference>
<keyword evidence="1" id="KW-0012">Acyltransferase</keyword>
<protein>
    <submittedName>
        <fullName evidence="2">Acetyltransferase (Isoleucine patch superfamily)</fullName>
    </submittedName>
    <submittedName>
        <fullName evidence="1">Putative acetyltransferase</fullName>
        <ecNumber evidence="1">2.3.1.-</ecNumber>
    </submittedName>
</protein>
<proteinExistence type="predicted"/>
<evidence type="ECO:0000313" key="2">
    <source>
        <dbReference type="EMBL" id="SEO34059.1"/>
    </source>
</evidence>